<keyword evidence="4" id="KW-0732">Signal</keyword>
<dbReference type="InterPro" id="IPR000879">
    <property type="entry name" value="Guanylin"/>
</dbReference>
<sequence length="144" mass="15780">SCHPVLSFDYTSVNCSPCTLYHSHYNTSTTAHSLPQIKNLNRTKIFPCASKFFLSPPLQVGDRSFPLEAVKQLKELMDLNDNVSPHLAETSVTAVCANPLLPQVFRTVCQGKGTGIVFSRLVYIITPSDPCEICANPSCFGCLN</sequence>
<dbReference type="GO" id="GO:0005576">
    <property type="term" value="C:extracellular region"/>
    <property type="evidence" value="ECO:0007669"/>
    <property type="project" value="UniProtKB-SubCell"/>
</dbReference>
<dbReference type="InParanoid" id="A0A4W6DJG1"/>
<proteinExistence type="inferred from homology"/>
<evidence type="ECO:0000256" key="1">
    <source>
        <dbReference type="ARBA" id="ARBA00004613"/>
    </source>
</evidence>
<dbReference type="InterPro" id="IPR036382">
    <property type="entry name" value="Guanylin_sf"/>
</dbReference>
<reference evidence="8" key="3">
    <citation type="submission" date="2025-09" db="UniProtKB">
        <authorList>
            <consortium name="Ensembl"/>
        </authorList>
    </citation>
    <scope>IDENTIFICATION</scope>
</reference>
<evidence type="ECO:0000256" key="5">
    <source>
        <dbReference type="ARBA" id="ARBA00023157"/>
    </source>
</evidence>
<reference evidence="9" key="1">
    <citation type="submission" date="2015-09" db="EMBL/GenBank/DDBJ databases">
        <authorList>
            <person name="Sai Rama Sridatta P."/>
        </authorList>
    </citation>
    <scope>NUCLEOTIDE SEQUENCE [LARGE SCALE GENOMIC DNA]</scope>
</reference>
<dbReference type="AlphaFoldDB" id="A0A4W6DJG1"/>
<dbReference type="PRINTS" id="PR00774">
    <property type="entry name" value="GUANYLIN"/>
</dbReference>
<comment type="subcellular location">
    <subcellularLocation>
        <location evidence="1">Secreted</location>
    </subcellularLocation>
</comment>
<evidence type="ECO:0000313" key="9">
    <source>
        <dbReference type="Proteomes" id="UP000314980"/>
    </source>
</evidence>
<dbReference type="STRING" id="8187.ENSLCAP00010025371"/>
<dbReference type="Ensembl" id="ENSLCAT00010025920.1">
    <property type="protein sequence ID" value="ENSLCAP00010025371.1"/>
    <property type="gene ID" value="ENSLCAG00010011869.1"/>
</dbReference>
<evidence type="ECO:0000256" key="7">
    <source>
        <dbReference type="ARBA" id="ARBA00041176"/>
    </source>
</evidence>
<comment type="function">
    <text evidence="6">Endogenous activator of intestinal guanylate cyclase. It stimulates this enzyme through the same receptor binding region as the heat-stable enterotoxins. May be a potent physiological regulator of intestinal fluid and electrolyte transport. May be an autocrine/paracrine regulator of intestinal salt and water transport.</text>
</comment>
<organism evidence="8 9">
    <name type="scientific">Lates calcarifer</name>
    <name type="common">Barramundi</name>
    <name type="synonym">Holocentrus calcarifer</name>
    <dbReference type="NCBI Taxonomy" id="8187"/>
    <lineage>
        <taxon>Eukaryota</taxon>
        <taxon>Metazoa</taxon>
        <taxon>Chordata</taxon>
        <taxon>Craniata</taxon>
        <taxon>Vertebrata</taxon>
        <taxon>Euteleostomi</taxon>
        <taxon>Actinopterygii</taxon>
        <taxon>Neopterygii</taxon>
        <taxon>Teleostei</taxon>
        <taxon>Neoteleostei</taxon>
        <taxon>Acanthomorphata</taxon>
        <taxon>Carangaria</taxon>
        <taxon>Carangaria incertae sedis</taxon>
        <taxon>Centropomidae</taxon>
        <taxon>Lates</taxon>
    </lineage>
</organism>
<evidence type="ECO:0000256" key="6">
    <source>
        <dbReference type="ARBA" id="ARBA00037765"/>
    </source>
</evidence>
<dbReference type="SUPFAM" id="SSF89890">
    <property type="entry name" value="Proguanylin"/>
    <property type="match status" value="1"/>
</dbReference>
<evidence type="ECO:0000313" key="8">
    <source>
        <dbReference type="Ensembl" id="ENSLCAP00010025371.1"/>
    </source>
</evidence>
<dbReference type="GeneTree" id="ENSGT01010000222588"/>
<evidence type="ECO:0000256" key="2">
    <source>
        <dbReference type="ARBA" id="ARBA00009883"/>
    </source>
</evidence>
<name>A0A4W6DJG1_LATCA</name>
<keyword evidence="3" id="KW-0964">Secreted</keyword>
<comment type="similarity">
    <text evidence="2">Belongs to the guanylin family.</text>
</comment>
<protein>
    <recommendedName>
        <fullName evidence="7">Guanylate cyclase activator 2B</fullName>
    </recommendedName>
</protein>
<dbReference type="PANTHER" id="PTHR11318">
    <property type="entry name" value="GUANYLIN FAMILY MEMBER"/>
    <property type="match status" value="1"/>
</dbReference>
<keyword evidence="9" id="KW-1185">Reference proteome</keyword>
<dbReference type="Gene3D" id="3.90.1450.10">
    <property type="entry name" value="Guanylin"/>
    <property type="match status" value="1"/>
</dbReference>
<evidence type="ECO:0000256" key="4">
    <source>
        <dbReference type="ARBA" id="ARBA00022729"/>
    </source>
</evidence>
<keyword evidence="5" id="KW-1015">Disulfide bond</keyword>
<evidence type="ECO:0000256" key="3">
    <source>
        <dbReference type="ARBA" id="ARBA00022525"/>
    </source>
</evidence>
<dbReference type="GO" id="GO:0030250">
    <property type="term" value="F:guanylate cyclase activator activity"/>
    <property type="evidence" value="ECO:0007669"/>
    <property type="project" value="InterPro"/>
</dbReference>
<reference evidence="8" key="2">
    <citation type="submission" date="2025-08" db="UniProtKB">
        <authorList>
            <consortium name="Ensembl"/>
        </authorList>
    </citation>
    <scope>IDENTIFICATION</scope>
</reference>
<dbReference type="Proteomes" id="UP000314980">
    <property type="component" value="Unassembled WGS sequence"/>
</dbReference>
<accession>A0A4W6DJG1</accession>
<dbReference type="Pfam" id="PF02058">
    <property type="entry name" value="Guanylin"/>
    <property type="match status" value="1"/>
</dbReference>
<dbReference type="PANTHER" id="PTHR11318:SF4">
    <property type="entry name" value="GUANYLATE CYCLASE ACTIVATOR 2B"/>
    <property type="match status" value="1"/>
</dbReference>